<protein>
    <submittedName>
        <fullName evidence="1">Uncharacterized protein</fullName>
    </submittedName>
</protein>
<comment type="caution">
    <text evidence="1">The sequence shown here is derived from an EMBL/GenBank/DDBJ whole genome shotgun (WGS) entry which is preliminary data.</text>
</comment>
<gene>
    <name evidence="1" type="ORF">ElyMa_006171500</name>
</gene>
<accession>A0AAV4H395</accession>
<dbReference type="Proteomes" id="UP000762676">
    <property type="component" value="Unassembled WGS sequence"/>
</dbReference>
<sequence>MKGSISLNGLHCRYCFSFVPSSGAPCCNGRVGTSPTPRQNALMKLTCTSTAITWCTRCPQSPVRDTNEMRYTALPHRDAQNVTRRYTTQRHAQPACEMSAAKTYIAFRQIRN</sequence>
<reference evidence="1 2" key="1">
    <citation type="journal article" date="2021" name="Elife">
        <title>Chloroplast acquisition without the gene transfer in kleptoplastic sea slugs, Plakobranchus ocellatus.</title>
        <authorList>
            <person name="Maeda T."/>
            <person name="Takahashi S."/>
            <person name="Yoshida T."/>
            <person name="Shimamura S."/>
            <person name="Takaki Y."/>
            <person name="Nagai Y."/>
            <person name="Toyoda A."/>
            <person name="Suzuki Y."/>
            <person name="Arimoto A."/>
            <person name="Ishii H."/>
            <person name="Satoh N."/>
            <person name="Nishiyama T."/>
            <person name="Hasebe M."/>
            <person name="Maruyama T."/>
            <person name="Minagawa J."/>
            <person name="Obokata J."/>
            <person name="Shigenobu S."/>
        </authorList>
    </citation>
    <scope>NUCLEOTIDE SEQUENCE [LARGE SCALE GENOMIC DNA]</scope>
</reference>
<name>A0AAV4H395_9GAST</name>
<evidence type="ECO:0000313" key="1">
    <source>
        <dbReference type="EMBL" id="GFR91281.1"/>
    </source>
</evidence>
<proteinExistence type="predicted"/>
<evidence type="ECO:0000313" key="2">
    <source>
        <dbReference type="Proteomes" id="UP000762676"/>
    </source>
</evidence>
<keyword evidence="2" id="KW-1185">Reference proteome</keyword>
<dbReference type="EMBL" id="BMAT01012389">
    <property type="protein sequence ID" value="GFR91281.1"/>
    <property type="molecule type" value="Genomic_DNA"/>
</dbReference>
<dbReference type="AlphaFoldDB" id="A0AAV4H395"/>
<organism evidence="1 2">
    <name type="scientific">Elysia marginata</name>
    <dbReference type="NCBI Taxonomy" id="1093978"/>
    <lineage>
        <taxon>Eukaryota</taxon>
        <taxon>Metazoa</taxon>
        <taxon>Spiralia</taxon>
        <taxon>Lophotrochozoa</taxon>
        <taxon>Mollusca</taxon>
        <taxon>Gastropoda</taxon>
        <taxon>Heterobranchia</taxon>
        <taxon>Euthyneura</taxon>
        <taxon>Panpulmonata</taxon>
        <taxon>Sacoglossa</taxon>
        <taxon>Placobranchoidea</taxon>
        <taxon>Plakobranchidae</taxon>
        <taxon>Elysia</taxon>
    </lineage>
</organism>